<gene>
    <name evidence="13" type="ORF">SNAT2548_LOCUS15350</name>
</gene>
<dbReference type="GO" id="GO:0003756">
    <property type="term" value="F:protein disulfide isomerase activity"/>
    <property type="evidence" value="ECO:0007669"/>
    <property type="project" value="UniProtKB-EC"/>
</dbReference>
<evidence type="ECO:0000256" key="9">
    <source>
        <dbReference type="ARBA" id="ARBA00023235"/>
    </source>
</evidence>
<dbReference type="PANTHER" id="PTHR18929">
    <property type="entry name" value="PROTEIN DISULFIDE ISOMERASE"/>
    <property type="match status" value="1"/>
</dbReference>
<dbReference type="PROSITE" id="PS51352">
    <property type="entry name" value="THIOREDOXIN_2"/>
    <property type="match status" value="1"/>
</dbReference>
<dbReference type="PRINTS" id="PR00421">
    <property type="entry name" value="THIOREDOXIN"/>
</dbReference>
<dbReference type="NCBIfam" id="TIGR01126">
    <property type="entry name" value="pdi_dom"/>
    <property type="match status" value="1"/>
</dbReference>
<dbReference type="GO" id="GO:0006457">
    <property type="term" value="P:protein folding"/>
    <property type="evidence" value="ECO:0007669"/>
    <property type="project" value="TreeGrafter"/>
</dbReference>
<dbReference type="EC" id="5.3.4.1" evidence="4"/>
<comment type="catalytic activity">
    <reaction evidence="1">
        <text>Catalyzes the rearrangement of -S-S- bonds in proteins.</text>
        <dbReference type="EC" id="5.3.4.1"/>
    </reaction>
</comment>
<evidence type="ECO:0000313" key="13">
    <source>
        <dbReference type="EMBL" id="CAE7291036.1"/>
    </source>
</evidence>
<dbReference type="Gene3D" id="3.40.30.10">
    <property type="entry name" value="Glutaredoxin"/>
    <property type="match status" value="1"/>
</dbReference>
<reference evidence="13" key="1">
    <citation type="submission" date="2021-02" db="EMBL/GenBank/DDBJ databases">
        <authorList>
            <person name="Dougan E. K."/>
            <person name="Rhodes N."/>
            <person name="Thang M."/>
            <person name="Chan C."/>
        </authorList>
    </citation>
    <scope>NUCLEOTIDE SEQUENCE</scope>
</reference>
<dbReference type="Pfam" id="PF00085">
    <property type="entry name" value="Thioredoxin"/>
    <property type="match status" value="1"/>
</dbReference>
<dbReference type="PANTHER" id="PTHR18929:SF246">
    <property type="entry name" value="PROTEIN DISULFIDE ISOMERASE-LIKE 1-4"/>
    <property type="match status" value="1"/>
</dbReference>
<dbReference type="SUPFAM" id="SSF52833">
    <property type="entry name" value="Thioredoxin-like"/>
    <property type="match status" value="1"/>
</dbReference>
<comment type="caution">
    <text evidence="13">The sequence shown here is derived from an EMBL/GenBank/DDBJ whole genome shotgun (WGS) entry which is preliminary data.</text>
</comment>
<dbReference type="GO" id="GO:0005788">
    <property type="term" value="C:endoplasmic reticulum lumen"/>
    <property type="evidence" value="ECO:0007669"/>
    <property type="project" value="UniProtKB-SubCell"/>
</dbReference>
<dbReference type="CDD" id="cd02961">
    <property type="entry name" value="PDI_a_family"/>
    <property type="match status" value="1"/>
</dbReference>
<evidence type="ECO:0000256" key="7">
    <source>
        <dbReference type="ARBA" id="ARBA00022824"/>
    </source>
</evidence>
<dbReference type="GO" id="GO:0034976">
    <property type="term" value="P:response to endoplasmic reticulum stress"/>
    <property type="evidence" value="ECO:0007669"/>
    <property type="project" value="TreeGrafter"/>
</dbReference>
<dbReference type="EMBL" id="CAJNDS010001946">
    <property type="protein sequence ID" value="CAE7291036.1"/>
    <property type="molecule type" value="Genomic_DNA"/>
</dbReference>
<protein>
    <recommendedName>
        <fullName evidence="4">protein disulfide-isomerase</fullName>
        <ecNumber evidence="4">5.3.4.1</ecNumber>
    </recommendedName>
</protein>
<keyword evidence="8" id="KW-1015">Disulfide bond</keyword>
<keyword evidence="9" id="KW-0413">Isomerase</keyword>
<keyword evidence="7" id="KW-0256">Endoplasmic reticulum</keyword>
<comment type="subcellular location">
    <subcellularLocation>
        <location evidence="2">Endoplasmic reticulum lumen</location>
    </subcellularLocation>
</comment>
<dbReference type="InterPro" id="IPR036249">
    <property type="entry name" value="Thioredoxin-like_sf"/>
</dbReference>
<keyword evidence="14" id="KW-1185">Reference proteome</keyword>
<feature type="domain" description="Thioredoxin" evidence="12">
    <location>
        <begin position="1"/>
        <end position="121"/>
    </location>
</feature>
<evidence type="ECO:0000256" key="6">
    <source>
        <dbReference type="ARBA" id="ARBA00022737"/>
    </source>
</evidence>
<evidence type="ECO:0000256" key="1">
    <source>
        <dbReference type="ARBA" id="ARBA00001182"/>
    </source>
</evidence>
<dbReference type="FunFam" id="3.40.30.10:FF:000023">
    <property type="entry name" value="Protein disulfide-isomerase"/>
    <property type="match status" value="1"/>
</dbReference>
<keyword evidence="10" id="KW-0676">Redox-active center</keyword>
<dbReference type="AlphaFoldDB" id="A0A812MXM0"/>
<organism evidence="13 14">
    <name type="scientific">Symbiodinium natans</name>
    <dbReference type="NCBI Taxonomy" id="878477"/>
    <lineage>
        <taxon>Eukaryota</taxon>
        <taxon>Sar</taxon>
        <taxon>Alveolata</taxon>
        <taxon>Dinophyceae</taxon>
        <taxon>Suessiales</taxon>
        <taxon>Symbiodiniaceae</taxon>
        <taxon>Symbiodinium</taxon>
    </lineage>
</organism>
<evidence type="ECO:0000256" key="5">
    <source>
        <dbReference type="ARBA" id="ARBA00022729"/>
    </source>
</evidence>
<accession>A0A812MXM0</accession>
<sequence length="209" mass="23604">MDEDDEDDEDFPESVKTLTDSSFQDFITTNERVLVEFYAPWCGHCQQLEPHYNQAADALRMEGAKTMLAKVDATAETALAQQYQVQSYPTLKYFVRGGDPVEYDGPREADGIAEWLRKREKPAVEEMTESEVESWIKKTLDAHAFALVAHVKKKSARAKAFAKAAESLIDHKGSKLRFAAVWLPKAADPKKDAHLSISRARLNINRCQI</sequence>
<keyword evidence="6" id="KW-0677">Repeat</keyword>
<evidence type="ECO:0000256" key="3">
    <source>
        <dbReference type="ARBA" id="ARBA00006347"/>
    </source>
</evidence>
<dbReference type="InterPro" id="IPR013766">
    <property type="entry name" value="Thioredoxin_domain"/>
</dbReference>
<dbReference type="OrthoDB" id="72053at2759"/>
<proteinExistence type="inferred from homology"/>
<evidence type="ECO:0000256" key="11">
    <source>
        <dbReference type="RuleBase" id="RU004208"/>
    </source>
</evidence>
<evidence type="ECO:0000259" key="12">
    <source>
        <dbReference type="PROSITE" id="PS51352"/>
    </source>
</evidence>
<dbReference type="InterPro" id="IPR005788">
    <property type="entry name" value="PDI_thioredoxin-like_dom"/>
</dbReference>
<comment type="similarity">
    <text evidence="3 11">Belongs to the protein disulfide isomerase family.</text>
</comment>
<evidence type="ECO:0000256" key="8">
    <source>
        <dbReference type="ARBA" id="ARBA00023157"/>
    </source>
</evidence>
<dbReference type="InterPro" id="IPR017937">
    <property type="entry name" value="Thioredoxin_CS"/>
</dbReference>
<keyword evidence="5" id="KW-0732">Signal</keyword>
<evidence type="ECO:0000256" key="10">
    <source>
        <dbReference type="ARBA" id="ARBA00023284"/>
    </source>
</evidence>
<dbReference type="PROSITE" id="PS00194">
    <property type="entry name" value="THIOREDOXIN_1"/>
    <property type="match status" value="1"/>
</dbReference>
<evidence type="ECO:0000256" key="4">
    <source>
        <dbReference type="ARBA" id="ARBA00012723"/>
    </source>
</evidence>
<dbReference type="Proteomes" id="UP000604046">
    <property type="component" value="Unassembled WGS sequence"/>
</dbReference>
<evidence type="ECO:0000313" key="14">
    <source>
        <dbReference type="Proteomes" id="UP000604046"/>
    </source>
</evidence>
<evidence type="ECO:0000256" key="2">
    <source>
        <dbReference type="ARBA" id="ARBA00004319"/>
    </source>
</evidence>
<name>A0A812MXM0_9DINO</name>